<feature type="coiled-coil region" evidence="6">
    <location>
        <begin position="1220"/>
        <end position="1330"/>
    </location>
</feature>
<feature type="domain" description="Nucleoprotein TPR/MLP1-2" evidence="8">
    <location>
        <begin position="1022"/>
        <end position="1149"/>
    </location>
</feature>
<evidence type="ECO:0000256" key="3">
    <source>
        <dbReference type="ARBA" id="ARBA00019789"/>
    </source>
</evidence>
<feature type="compositionally biased region" description="Acidic residues" evidence="7">
    <location>
        <begin position="1962"/>
        <end position="2024"/>
    </location>
</feature>
<feature type="compositionally biased region" description="Basic and acidic residues" evidence="7">
    <location>
        <begin position="628"/>
        <end position="638"/>
    </location>
</feature>
<feature type="compositionally biased region" description="Polar residues" evidence="7">
    <location>
        <begin position="2171"/>
        <end position="2189"/>
    </location>
</feature>
<evidence type="ECO:0000259" key="9">
    <source>
        <dbReference type="Pfam" id="PF25481"/>
    </source>
</evidence>
<feature type="coiled-coil region" evidence="6">
    <location>
        <begin position="450"/>
        <end position="505"/>
    </location>
</feature>
<feature type="region of interest" description="Disordered" evidence="7">
    <location>
        <begin position="506"/>
        <end position="526"/>
    </location>
</feature>
<feature type="compositionally biased region" description="Low complexity" evidence="7">
    <location>
        <begin position="513"/>
        <end position="526"/>
    </location>
</feature>
<feature type="compositionally biased region" description="Basic and acidic residues" evidence="7">
    <location>
        <begin position="1608"/>
        <end position="1636"/>
    </location>
</feature>
<dbReference type="GO" id="GO:1901673">
    <property type="term" value="P:regulation of mitotic spindle assembly"/>
    <property type="evidence" value="ECO:0007669"/>
    <property type="project" value="TreeGrafter"/>
</dbReference>
<dbReference type="Pfam" id="PF07926">
    <property type="entry name" value="TPR_MLP1_2"/>
    <property type="match status" value="1"/>
</dbReference>
<dbReference type="Pfam" id="PF25481">
    <property type="entry name" value="Nucleoprot-TPR"/>
    <property type="match status" value="1"/>
</dbReference>
<feature type="compositionally biased region" description="Gly residues" evidence="7">
    <location>
        <begin position="1830"/>
        <end position="1844"/>
    </location>
</feature>
<feature type="compositionally biased region" description="Basic and acidic residues" evidence="7">
    <location>
        <begin position="1582"/>
        <end position="1593"/>
    </location>
</feature>
<evidence type="ECO:0000259" key="8">
    <source>
        <dbReference type="Pfam" id="PF07926"/>
    </source>
</evidence>
<dbReference type="GO" id="GO:0006406">
    <property type="term" value="P:mRNA export from nucleus"/>
    <property type="evidence" value="ECO:0007669"/>
    <property type="project" value="TreeGrafter"/>
</dbReference>
<sequence>MEDSFIFHPVVTKEQWEKVSVEVRTKVEQFVKEKFEEFITSKALLETKCFNAEQTIAELKASNESLQSECESLKSKLDVAAKTVVEHEAQLANLTAEINKLHQQCNTLEAETSEYRHQRNLAVDEKDEHLKMLQRRDAEIERLQTEMGTLTKQLESAINAKCEALAQADEVGSMKINIEYREKRLEQEKSLLNSQMESLTQELNQRTEELLNIRRDNTVRCIQLETKLSEKTQELAVSAEHIKSLTELNNNLVARNEELTQKMENQREVDSKMNESYIYEIDAKTKMANAYKSMYEESSQHAEELKEALAEVQQLLRTATEQYGELETKHKESELTHEEIIAKKNECIEVLKKELETANDIIKGLKTDNVDVDLEGISSAAAAAMKLPKPGLSYSEVYSKFVATHEKLIDKEEECARLNNYISCIVKEIEEKGPLIKKLRQDYCNTLDANDELRAGNDSLLMEVQQLREANAECKRLEGVTIRENERLKKDVADLSRQVVHLLQEVEHSRAGSSSTSTDNETNDSVSSADIITKKLVTFNDIAELQDTNRKLLALVRELTERQEEAEMIDPASIANLKCKMDELRASQEELLEERERQNKMMTTLRSQRDMYKNLYSQVVKASGEEMQLDRPFDKESNETQGQSEADSQLRDKVKELQGTIEKLNTKIEMLKEENDTYRKEKTANEKILLEQMETLRAEAKELTRLNGKLCSHADVNEEKFKVMKNNVEIYKKQIVALEKQNKIYSDSIIKHEQAATYLKDETLQSQAKLSKAEVMLSNLQKENALLRDAEQRLLKERESLKRDQHQQNLIKSNMELIKATLERTDAEGRIRLETRLDEAHRECAALRRRLQEDQDHFRQLSEHLEKQTKEAQARAEEERAQAEKLRKELGEAREELVQKTKQMEELGKKLKMGIFNVPDTSAEVKKIRELEQQLTDSESQINSLNAKLKSTKEATEEYMNLAQASEKQAKDIFEQNETLQQVIEKQKETIKQLEEKCQELEGELSIQLDDEDIKNAGLKSKSSQLQEELNVKSMDLKTAREQLEAARSESRALIEQLKAAENKYAREVTLHSVDLQSLSNMKEQLETALATVNELEMEKTKAVEALNEHLKAEEERDKLFQKEKEELENRFKDMDAQNALLLDQIQALNTQLSILQAQASETPNTSMNDQSMNRSLTEDDVKSSEQLLKIIKYLRQEKDIAISKAEIIEAEHIRLKSQFEVINKQYEEAKAAVEVERQKQEVSVVSTAKHAEVLRKLETLNAITDSNRSLRAERDELLAQITDYKEREEKWETEVAPLQEKIRDLSTKADQMQSENISLRAECTRWRQRANMLIEKTNRTSPEDWKKLQTERETLAKQLTIERSTTTKLNDDVNNLKQDKAKLEEQLKSVRAQNNQQAEEIAKLREEVAGLQAQVNQLQNTVDQQSAELLKCKEENRVLTEDTAGKDVALTELKNNLVQIRKIAKKYKIQCEEQTKEIEALKQQKEESENQQTSNAERQEQVLQEQRTELEERITQLENSHKEAIEKLNEQIAANVEQIENYKKEIESLKQSSLEKDERFKNLFKNAKERIVSLQEQNNSLKEELTKQDRGGGGDQPNEGSSGKSAELLEKISELERERDELNEERQQEKEKFLAECESLNQRLTQLQRQLDKQQGSKPSTSSASSDKSATERPTADIKPMAGHSTNTQTQSARIQPWCSGGEPPLASIRPMSQQLRTVAVLPTSQSPSAVMVPPQQQVHTTGGSSTIESLSSSPTSSHTDYAPATSSASSSGGATSATPLAGSCSVGGAGSSSGGGGRQAAAVPPTQSSQDAGEDDEAAAAGAASAVGGNGSTQAGGVGGSTQGHSATTGAQSQGQTTPQQQQAVALVMPRVEVPSSAPTQEQGTSSSSSNTVTTSQAGHKRQRDADDSCQDEDQGKTQQSKRTRVQQSGTVSDSGLEVEYQVPTSSQRDHDDYNVIVVESDEDEDVEEGAADEGDGDAGEDPDTEGYDMEGMEQDTYEDADCQDVEDEEGGNEVEVIEDSSEVPNQSERSVQEGRGEEGSEQPQSEAISSGTDGAASGITISQASPSVPSICVTRARPVAPLSRHHLFDDAAQGGGSGGDDGIVPSTPTLFVPRRSDGFGEAVSSPHVPNAAPAARFTFGEPPPTIGAVHSLPAVSAGGGGGAEQGLDDNSTGRSVPTTPLQSSPQESIPGGGPSGTGEEPQEEETSHTDAELPTVDIDDNETGGEGSSMGPPSMPELSEGNLEQAEEMLEGDDGVSSEGEKPLAAEDGEEEEGREAEASPSTNTRTQRGNSARRSVRQIPTRGGSRPGPPTPIVWGDRQNQRQDRSRGGLSPNFQSRSVARRARGRIQRPFSSRF</sequence>
<feature type="region of interest" description="Disordered" evidence="7">
    <location>
        <begin position="1728"/>
        <end position="2073"/>
    </location>
</feature>
<comment type="similarity">
    <text evidence="2">Belongs to the TPR family.</text>
</comment>
<accession>A0A653BYX7</accession>
<feature type="coiled-coil region" evidence="6">
    <location>
        <begin position="770"/>
        <end position="1159"/>
    </location>
</feature>
<feature type="compositionally biased region" description="Low complexity" evidence="7">
    <location>
        <begin position="1887"/>
        <end position="1898"/>
    </location>
</feature>
<dbReference type="PANTHER" id="PTHR18898:SF2">
    <property type="entry name" value="NUCLEOPROTEIN TPR"/>
    <property type="match status" value="1"/>
</dbReference>
<evidence type="ECO:0000256" key="5">
    <source>
        <dbReference type="ARBA" id="ARBA00023242"/>
    </source>
</evidence>
<keyword evidence="4 6" id="KW-0175">Coiled coil</keyword>
<dbReference type="PANTHER" id="PTHR18898">
    <property type="entry name" value="NUCLEOPROTEIN TPR-RELATED"/>
    <property type="match status" value="1"/>
</dbReference>
<dbReference type="InterPro" id="IPR012929">
    <property type="entry name" value="Nucleoprot-TPR/MLP1-2_dom"/>
</dbReference>
<feature type="domain" description="NUA/TPR/MLP1-2-like" evidence="10">
    <location>
        <begin position="467"/>
        <end position="568"/>
    </location>
</feature>
<protein>
    <recommendedName>
        <fullName evidence="3">Nucleoprotein TPR</fullName>
    </recommendedName>
</protein>
<comment type="subcellular location">
    <subcellularLocation>
        <location evidence="1">Nucleus</location>
    </subcellularLocation>
</comment>
<evidence type="ECO:0000256" key="4">
    <source>
        <dbReference type="ARBA" id="ARBA00023054"/>
    </source>
</evidence>
<evidence type="ECO:0000259" key="10">
    <source>
        <dbReference type="Pfam" id="PF25785"/>
    </source>
</evidence>
<evidence type="ECO:0000256" key="6">
    <source>
        <dbReference type="SAM" id="Coils"/>
    </source>
</evidence>
<feature type="compositionally biased region" description="Acidic residues" evidence="7">
    <location>
        <begin position="2248"/>
        <end position="2259"/>
    </location>
</feature>
<dbReference type="GO" id="GO:0034399">
    <property type="term" value="C:nuclear periphery"/>
    <property type="evidence" value="ECO:0007669"/>
    <property type="project" value="UniProtKB-ARBA"/>
</dbReference>
<keyword evidence="12" id="KW-1185">Reference proteome</keyword>
<feature type="compositionally biased region" description="Low complexity" evidence="7">
    <location>
        <begin position="1641"/>
        <end position="1669"/>
    </location>
</feature>
<feature type="compositionally biased region" description="Polar residues" evidence="7">
    <location>
        <begin position="1491"/>
        <end position="1503"/>
    </location>
</feature>
<feature type="domain" description="Nucleoprotein TPR/MPL1" evidence="9">
    <location>
        <begin position="174"/>
        <end position="251"/>
    </location>
</feature>
<proteinExistence type="inferred from homology"/>
<name>A0A653BYX7_CALMS</name>
<feature type="compositionally biased region" description="Gly residues" evidence="7">
    <location>
        <begin position="1787"/>
        <end position="1800"/>
    </location>
</feature>
<reference evidence="11 12" key="1">
    <citation type="submission" date="2019-01" db="EMBL/GenBank/DDBJ databases">
        <authorList>
            <person name="Sayadi A."/>
        </authorList>
    </citation>
    <scope>NUCLEOTIDE SEQUENCE [LARGE SCALE GENOMIC DNA]</scope>
</reference>
<evidence type="ECO:0000256" key="1">
    <source>
        <dbReference type="ARBA" id="ARBA00004123"/>
    </source>
</evidence>
<evidence type="ECO:0000256" key="2">
    <source>
        <dbReference type="ARBA" id="ARBA00005274"/>
    </source>
</evidence>
<dbReference type="Proteomes" id="UP000410492">
    <property type="component" value="Unassembled WGS sequence"/>
</dbReference>
<feature type="region of interest" description="Disordered" evidence="7">
    <location>
        <begin position="2090"/>
        <end position="2359"/>
    </location>
</feature>
<feature type="region of interest" description="Disordered" evidence="7">
    <location>
        <begin position="1483"/>
        <end position="1503"/>
    </location>
</feature>
<feature type="compositionally biased region" description="Low complexity" evidence="7">
    <location>
        <begin position="2232"/>
        <end position="2243"/>
    </location>
</feature>
<evidence type="ECO:0000256" key="7">
    <source>
        <dbReference type="SAM" id="MobiDB-lite"/>
    </source>
</evidence>
<dbReference type="GO" id="GO:0005643">
    <property type="term" value="C:nuclear pore"/>
    <property type="evidence" value="ECO:0007669"/>
    <property type="project" value="TreeGrafter"/>
</dbReference>
<feature type="coiled-coil region" evidence="6">
    <location>
        <begin position="49"/>
        <end position="216"/>
    </location>
</feature>
<feature type="compositionally biased region" description="Polar residues" evidence="7">
    <location>
        <begin position="2283"/>
        <end position="2297"/>
    </location>
</feature>
<feature type="compositionally biased region" description="Polar residues" evidence="7">
    <location>
        <begin position="2062"/>
        <end position="2071"/>
    </location>
</feature>
<dbReference type="GO" id="GO:0006606">
    <property type="term" value="P:protein import into nucleus"/>
    <property type="evidence" value="ECO:0007669"/>
    <property type="project" value="InterPro"/>
</dbReference>
<dbReference type="InterPro" id="IPR057577">
    <property type="entry name" value="Nucleoprot-TPR/MLP1_dom"/>
</dbReference>
<feature type="coiled-coil region" evidence="6">
    <location>
        <begin position="242"/>
        <end position="368"/>
    </location>
</feature>
<feature type="compositionally biased region" description="Polar residues" evidence="7">
    <location>
        <begin position="1685"/>
        <end position="1695"/>
    </location>
</feature>
<keyword evidence="5" id="KW-0539">Nucleus</keyword>
<dbReference type="OrthoDB" id="343070at2759"/>
<feature type="coiled-coil region" evidence="6">
    <location>
        <begin position="542"/>
        <end position="608"/>
    </location>
</feature>
<organism evidence="11 12">
    <name type="scientific">Callosobruchus maculatus</name>
    <name type="common">Southern cowpea weevil</name>
    <name type="synonym">Pulse bruchid</name>
    <dbReference type="NCBI Taxonomy" id="64391"/>
    <lineage>
        <taxon>Eukaryota</taxon>
        <taxon>Metazoa</taxon>
        <taxon>Ecdysozoa</taxon>
        <taxon>Arthropoda</taxon>
        <taxon>Hexapoda</taxon>
        <taxon>Insecta</taxon>
        <taxon>Pterygota</taxon>
        <taxon>Neoptera</taxon>
        <taxon>Endopterygota</taxon>
        <taxon>Coleoptera</taxon>
        <taxon>Polyphaga</taxon>
        <taxon>Cucujiformia</taxon>
        <taxon>Chrysomeloidea</taxon>
        <taxon>Chrysomelidae</taxon>
        <taxon>Bruchinae</taxon>
        <taxon>Bruchini</taxon>
        <taxon>Callosobruchus</taxon>
    </lineage>
</organism>
<dbReference type="EMBL" id="CAACVG010006654">
    <property type="protein sequence ID" value="VEN40789.1"/>
    <property type="molecule type" value="Genomic_DNA"/>
</dbReference>
<dbReference type="GO" id="GO:0017056">
    <property type="term" value="F:structural constituent of nuclear pore"/>
    <property type="evidence" value="ECO:0007669"/>
    <property type="project" value="TreeGrafter"/>
</dbReference>
<feature type="compositionally biased region" description="Low complexity" evidence="7">
    <location>
        <begin position="1742"/>
        <end position="1786"/>
    </location>
</feature>
<dbReference type="Pfam" id="PF25785">
    <property type="entry name" value="TPR"/>
    <property type="match status" value="1"/>
</dbReference>
<gene>
    <name evidence="11" type="ORF">CALMAC_LOCUS4837</name>
</gene>
<feature type="compositionally biased region" description="Polar residues" evidence="7">
    <location>
        <begin position="2044"/>
        <end position="2055"/>
    </location>
</feature>
<feature type="region of interest" description="Disordered" evidence="7">
    <location>
        <begin position="1576"/>
        <end position="1709"/>
    </location>
</feature>
<feature type="region of interest" description="Disordered" evidence="7">
    <location>
        <begin position="626"/>
        <end position="651"/>
    </location>
</feature>
<evidence type="ECO:0000313" key="11">
    <source>
        <dbReference type="EMBL" id="VEN40789.1"/>
    </source>
</evidence>
<feature type="compositionally biased region" description="Polar residues" evidence="7">
    <location>
        <begin position="1728"/>
        <end position="1741"/>
    </location>
</feature>
<evidence type="ECO:0000313" key="12">
    <source>
        <dbReference type="Proteomes" id="UP000410492"/>
    </source>
</evidence>
<dbReference type="Gene3D" id="1.10.287.1490">
    <property type="match status" value="1"/>
</dbReference>
<feature type="compositionally biased region" description="Low complexity" evidence="7">
    <location>
        <begin position="1848"/>
        <end position="1868"/>
    </location>
</feature>
<dbReference type="InterPro" id="IPR057974">
    <property type="entry name" value="NUA/TPR/MLP1-2-like_dom"/>
</dbReference>